<evidence type="ECO:0000313" key="2">
    <source>
        <dbReference type="Proteomes" id="UP001172155"/>
    </source>
</evidence>
<name>A0AA40EWL5_9PEZI</name>
<organism evidence="1 2">
    <name type="scientific">Schizothecium vesticola</name>
    <dbReference type="NCBI Taxonomy" id="314040"/>
    <lineage>
        <taxon>Eukaryota</taxon>
        <taxon>Fungi</taxon>
        <taxon>Dikarya</taxon>
        <taxon>Ascomycota</taxon>
        <taxon>Pezizomycotina</taxon>
        <taxon>Sordariomycetes</taxon>
        <taxon>Sordariomycetidae</taxon>
        <taxon>Sordariales</taxon>
        <taxon>Schizotheciaceae</taxon>
        <taxon>Schizothecium</taxon>
    </lineage>
</organism>
<proteinExistence type="predicted"/>
<keyword evidence="2" id="KW-1185">Reference proteome</keyword>
<dbReference type="Proteomes" id="UP001172155">
    <property type="component" value="Unassembled WGS sequence"/>
</dbReference>
<reference evidence="1" key="1">
    <citation type="submission" date="2023-06" db="EMBL/GenBank/DDBJ databases">
        <title>Genome-scale phylogeny and comparative genomics of the fungal order Sordariales.</title>
        <authorList>
            <consortium name="Lawrence Berkeley National Laboratory"/>
            <person name="Hensen N."/>
            <person name="Bonometti L."/>
            <person name="Westerberg I."/>
            <person name="Brannstrom I.O."/>
            <person name="Guillou S."/>
            <person name="Cros-Aarteil S."/>
            <person name="Calhoun S."/>
            <person name="Haridas S."/>
            <person name="Kuo A."/>
            <person name="Mondo S."/>
            <person name="Pangilinan J."/>
            <person name="Riley R."/>
            <person name="LaButti K."/>
            <person name="Andreopoulos B."/>
            <person name="Lipzen A."/>
            <person name="Chen C."/>
            <person name="Yanf M."/>
            <person name="Daum C."/>
            <person name="Ng V."/>
            <person name="Clum A."/>
            <person name="Steindorff A."/>
            <person name="Ohm R."/>
            <person name="Martin F."/>
            <person name="Silar P."/>
            <person name="Natvig D."/>
            <person name="Lalanne C."/>
            <person name="Gautier V."/>
            <person name="Ament-velasquez S.L."/>
            <person name="Kruys A."/>
            <person name="Hutchinson M.I."/>
            <person name="Powell A.J."/>
            <person name="Barry K."/>
            <person name="Miller A.N."/>
            <person name="Grigoriev I.V."/>
            <person name="Debuchy R."/>
            <person name="Gladieux P."/>
            <person name="Thoren M.H."/>
            <person name="Johannesson H."/>
        </authorList>
    </citation>
    <scope>NUCLEOTIDE SEQUENCE</scope>
    <source>
        <strain evidence="1">SMH3187-1</strain>
    </source>
</reference>
<comment type="caution">
    <text evidence="1">The sequence shown here is derived from an EMBL/GenBank/DDBJ whole genome shotgun (WGS) entry which is preliminary data.</text>
</comment>
<gene>
    <name evidence="1" type="ORF">B0T18DRAFT_412733</name>
</gene>
<accession>A0AA40EWL5</accession>
<dbReference type="EMBL" id="JAUKUD010000004">
    <property type="protein sequence ID" value="KAK0746892.1"/>
    <property type="molecule type" value="Genomic_DNA"/>
</dbReference>
<protein>
    <submittedName>
        <fullName evidence="1">Uncharacterized protein</fullName>
    </submittedName>
</protein>
<sequence length="211" mass="21938">MAFLTGLVQQPTSSSGRGAMLAIAETETRHEVWALMDLWHTNPFAGPSDTVFPYADEMLDSTSAFVVPGSCPGLNPAYPTPRRGLPALSAGEGTVSLAPGSRISLEFGEGRQPVFEAGRGYFAVFFHGMGNVSVPLETRGWPGESIWVTIPAEFESKGVVVAVVADEAGAPTKESLVAGPAVILEQPGELGMALLKGEPAEGGKRGLGPAS</sequence>
<dbReference type="AlphaFoldDB" id="A0AA40EWL5"/>
<evidence type="ECO:0000313" key="1">
    <source>
        <dbReference type="EMBL" id="KAK0746892.1"/>
    </source>
</evidence>